<keyword evidence="6" id="KW-1185">Reference proteome</keyword>
<dbReference type="GO" id="GO:0051707">
    <property type="term" value="P:response to other organism"/>
    <property type="evidence" value="ECO:0007669"/>
    <property type="project" value="UniProtKB-ARBA"/>
</dbReference>
<dbReference type="AlphaFoldDB" id="A0A2U1L4H5"/>
<dbReference type="GO" id="GO:0007165">
    <property type="term" value="P:signal transduction"/>
    <property type="evidence" value="ECO:0007669"/>
    <property type="project" value="InterPro"/>
</dbReference>
<dbReference type="PROSITE" id="PS50104">
    <property type="entry name" value="TIR"/>
    <property type="match status" value="1"/>
</dbReference>
<dbReference type="Pfam" id="PF01582">
    <property type="entry name" value="TIR"/>
    <property type="match status" value="1"/>
</dbReference>
<keyword evidence="1" id="KW-0433">Leucine-rich repeat</keyword>
<dbReference type="InterPro" id="IPR035897">
    <property type="entry name" value="Toll_tir_struct_dom_sf"/>
</dbReference>
<dbReference type="InterPro" id="IPR044974">
    <property type="entry name" value="Disease_R_plants"/>
</dbReference>
<dbReference type="STRING" id="35608.A0A2U1L4H5"/>
<dbReference type="InterPro" id="IPR027417">
    <property type="entry name" value="P-loop_NTPase"/>
</dbReference>
<gene>
    <name evidence="5" type="ORF">CTI12_AA532260</name>
</gene>
<proteinExistence type="predicted"/>
<dbReference type="InterPro" id="IPR032675">
    <property type="entry name" value="LRR_dom_sf"/>
</dbReference>
<dbReference type="InterPro" id="IPR058192">
    <property type="entry name" value="WHD_ROQ1-like"/>
</dbReference>
<evidence type="ECO:0000256" key="2">
    <source>
        <dbReference type="ARBA" id="ARBA00022737"/>
    </source>
</evidence>
<dbReference type="GO" id="GO:0006952">
    <property type="term" value="P:defense response"/>
    <property type="evidence" value="ECO:0007669"/>
    <property type="project" value="UniProtKB-KW"/>
</dbReference>
<evidence type="ECO:0000259" key="4">
    <source>
        <dbReference type="PROSITE" id="PS50104"/>
    </source>
</evidence>
<dbReference type="InterPro" id="IPR002182">
    <property type="entry name" value="NB-ARC"/>
</dbReference>
<dbReference type="Gene3D" id="3.40.50.300">
    <property type="entry name" value="P-loop containing nucleotide triphosphate hydrolases"/>
    <property type="match status" value="1"/>
</dbReference>
<feature type="domain" description="TIR" evidence="4">
    <location>
        <begin position="10"/>
        <end position="159"/>
    </location>
</feature>
<dbReference type="SMART" id="SM00255">
    <property type="entry name" value="TIR"/>
    <property type="match status" value="1"/>
</dbReference>
<protein>
    <submittedName>
        <fullName evidence="5">Disease resistance protein (TIR-NBS-LRR class)</fullName>
    </submittedName>
</protein>
<dbReference type="Gene3D" id="3.80.10.10">
    <property type="entry name" value="Ribonuclease Inhibitor"/>
    <property type="match status" value="2"/>
</dbReference>
<dbReference type="InterPro" id="IPR042197">
    <property type="entry name" value="Apaf_helical"/>
</dbReference>
<sequence length="1047" mass="119527">MASLSIQKSYEYDVFLSFSGEDTRKTFVDHLYDALRQQGIHTYKDDEQLKKGRRIKEELLKSIENSVFSNYELVKIMECHKSTDQIAHPVFYDVSPSEVRKQHGAVGEAFAKHHKEENEQWREALEEAGNLAGWVLSNTADGHEAKFIKKIVEEISLDLCSINLKANKKLIGMESRIKDIVSSLEIGVDDVRMVGIKGMGGGGKTTLAKAVYDHICYQFEVVSFVENVREVSKAPFSGLKSLQKQVLSDVLHDHGITISSVSVGKNMMKRKLCGRKVLLVLDDVDHLDQLEALAGATNWFKPGSRIIITTRDAQVLVAHRVKWIHNVNLLMHEEAICLFSRYAFGRDTPIQGYKRLAFKVLRYAAGLPLTIRVLGSFLCGKNELEWIDALERLKTIPLKETLEILEVSYIGLEDSYKEIFLDVACHLKGAPKTYAIKMLESCGFHARNALRVLEQKSLITMSNCDQYLGMHDHLEEMGWNIVRRLHPDEPNKHSRLWIQEEINDILANNLGTEEIRCIQAWQPLKVSPEIAIKGFGNMKKLRFLSMASFKINFDVKIDEVSQNFPNALRFLSWEGYPHWSLPRLFLANNLVTLEMPYSRIAQLWGLGRGRKKESLGVLYLTELHLSVSDRSVRCSDNGLPMHWLKFCYKEPPSSFRNIEKLVSLDGCCTLENFSEGVCCLQHLRKLTLNGSIAKIPMDIDYLECLEELHLSCTHIKLLPESICTLKHLKSLELKSCFGLQKLPEDIFKLEKLEKLSCSNTGIKFLPDSICMLETLKYLKIDAKFLEKLPGNLGRLESLEKFCLSSAKINNFPDSICMLRHLRSLEVKSCVLRETLPKDFGWLQYLEKIYLSYADIEYLPDSICMLKRLKSLKLILCWKLKKLPDDIGQLECLENLILSGCESLEYIPNSICKINRLRYFCLLSCTDVVELPEEIGCLKCLEELDNTSSVDHLDFCNQYTILGWRNLLLCIMVRPRMPIAKSYYISFWAPKSPAKKTCSSILYGCIDPVVPVKTKGRPKRAIRVKPGFEVSLDLKKKNSCGYCGKKRS</sequence>
<reference evidence="5 6" key="1">
    <citation type="journal article" date="2018" name="Mol. Plant">
        <title>The genome of Artemisia annua provides insight into the evolution of Asteraceae family and artemisinin biosynthesis.</title>
        <authorList>
            <person name="Shen Q."/>
            <person name="Zhang L."/>
            <person name="Liao Z."/>
            <person name="Wang S."/>
            <person name="Yan T."/>
            <person name="Shi P."/>
            <person name="Liu M."/>
            <person name="Fu X."/>
            <person name="Pan Q."/>
            <person name="Wang Y."/>
            <person name="Lv Z."/>
            <person name="Lu X."/>
            <person name="Zhang F."/>
            <person name="Jiang W."/>
            <person name="Ma Y."/>
            <person name="Chen M."/>
            <person name="Hao X."/>
            <person name="Li L."/>
            <person name="Tang Y."/>
            <person name="Lv G."/>
            <person name="Zhou Y."/>
            <person name="Sun X."/>
            <person name="Brodelius P.E."/>
            <person name="Rose J.K.C."/>
            <person name="Tang K."/>
        </authorList>
    </citation>
    <scope>NUCLEOTIDE SEQUENCE [LARGE SCALE GENOMIC DNA]</scope>
    <source>
        <strain evidence="6">cv. Huhao1</strain>
        <tissue evidence="5">Leaf</tissue>
    </source>
</reference>
<dbReference type="OrthoDB" id="1733683at2759"/>
<dbReference type="SUPFAM" id="SSF52540">
    <property type="entry name" value="P-loop containing nucleoside triphosphate hydrolases"/>
    <property type="match status" value="1"/>
</dbReference>
<evidence type="ECO:0000313" key="6">
    <source>
        <dbReference type="Proteomes" id="UP000245207"/>
    </source>
</evidence>
<evidence type="ECO:0000256" key="1">
    <source>
        <dbReference type="ARBA" id="ARBA00022614"/>
    </source>
</evidence>
<evidence type="ECO:0000313" key="5">
    <source>
        <dbReference type="EMBL" id="PWA43906.1"/>
    </source>
</evidence>
<dbReference type="EMBL" id="PKPP01011574">
    <property type="protein sequence ID" value="PWA43906.1"/>
    <property type="molecule type" value="Genomic_DNA"/>
</dbReference>
<keyword evidence="3" id="KW-0611">Plant defense</keyword>
<dbReference type="Gene3D" id="1.10.8.430">
    <property type="entry name" value="Helical domain of apoptotic protease-activating factors"/>
    <property type="match status" value="1"/>
</dbReference>
<dbReference type="Pfam" id="PF23282">
    <property type="entry name" value="WHD_ROQ1"/>
    <property type="match status" value="1"/>
</dbReference>
<dbReference type="GO" id="GO:0043531">
    <property type="term" value="F:ADP binding"/>
    <property type="evidence" value="ECO:0007669"/>
    <property type="project" value="InterPro"/>
</dbReference>
<dbReference type="PRINTS" id="PR00364">
    <property type="entry name" value="DISEASERSIST"/>
</dbReference>
<dbReference type="PANTHER" id="PTHR11017:SF544">
    <property type="entry name" value="ADP-RIBOSYL CYCLASE_CYCLIC ADP-RIBOSE HYDROLASE"/>
    <property type="match status" value="1"/>
</dbReference>
<name>A0A2U1L4H5_ARTAN</name>
<dbReference type="SUPFAM" id="SSF52058">
    <property type="entry name" value="L domain-like"/>
    <property type="match status" value="1"/>
</dbReference>
<dbReference type="Proteomes" id="UP000245207">
    <property type="component" value="Unassembled WGS sequence"/>
</dbReference>
<dbReference type="PANTHER" id="PTHR11017">
    <property type="entry name" value="LEUCINE-RICH REPEAT-CONTAINING PROTEIN"/>
    <property type="match status" value="1"/>
</dbReference>
<dbReference type="InterPro" id="IPR000157">
    <property type="entry name" value="TIR_dom"/>
</dbReference>
<comment type="caution">
    <text evidence="5">The sequence shown here is derived from an EMBL/GenBank/DDBJ whole genome shotgun (WGS) entry which is preliminary data.</text>
</comment>
<dbReference type="SUPFAM" id="SSF52200">
    <property type="entry name" value="Toll/Interleukin receptor TIR domain"/>
    <property type="match status" value="1"/>
</dbReference>
<dbReference type="Gene3D" id="3.40.50.10140">
    <property type="entry name" value="Toll/interleukin-1 receptor homology (TIR) domain"/>
    <property type="match status" value="1"/>
</dbReference>
<evidence type="ECO:0000256" key="3">
    <source>
        <dbReference type="ARBA" id="ARBA00022821"/>
    </source>
</evidence>
<accession>A0A2U1L4H5</accession>
<dbReference type="InterPro" id="IPR055414">
    <property type="entry name" value="LRR_R13L4/SHOC2-like"/>
</dbReference>
<organism evidence="5 6">
    <name type="scientific">Artemisia annua</name>
    <name type="common">Sweet wormwood</name>
    <dbReference type="NCBI Taxonomy" id="35608"/>
    <lineage>
        <taxon>Eukaryota</taxon>
        <taxon>Viridiplantae</taxon>
        <taxon>Streptophyta</taxon>
        <taxon>Embryophyta</taxon>
        <taxon>Tracheophyta</taxon>
        <taxon>Spermatophyta</taxon>
        <taxon>Magnoliopsida</taxon>
        <taxon>eudicotyledons</taxon>
        <taxon>Gunneridae</taxon>
        <taxon>Pentapetalae</taxon>
        <taxon>asterids</taxon>
        <taxon>campanulids</taxon>
        <taxon>Asterales</taxon>
        <taxon>Asteraceae</taxon>
        <taxon>Asteroideae</taxon>
        <taxon>Anthemideae</taxon>
        <taxon>Artemisiinae</taxon>
        <taxon>Artemisia</taxon>
    </lineage>
</organism>
<dbReference type="Pfam" id="PF23598">
    <property type="entry name" value="LRR_14"/>
    <property type="match status" value="1"/>
</dbReference>
<keyword evidence="2" id="KW-0677">Repeat</keyword>
<dbReference type="Pfam" id="PF00931">
    <property type="entry name" value="NB-ARC"/>
    <property type="match status" value="1"/>
</dbReference>